<dbReference type="PROSITE" id="PS51257">
    <property type="entry name" value="PROKAR_LIPOPROTEIN"/>
    <property type="match status" value="1"/>
</dbReference>
<dbReference type="Proteomes" id="UP000006655">
    <property type="component" value="Chromosome"/>
</dbReference>
<accession>D3PPP7</accession>
<dbReference type="EMBL" id="CP001743">
    <property type="protein sequence ID" value="ADD29661.1"/>
    <property type="molecule type" value="Genomic_DNA"/>
</dbReference>
<dbReference type="EMBL" id="CP005385">
    <property type="protein sequence ID" value="AGK04885.1"/>
    <property type="molecule type" value="Genomic_DNA"/>
</dbReference>
<dbReference type="Proteomes" id="UP000013026">
    <property type="component" value="Chromosome"/>
</dbReference>
<gene>
    <name evidence="2" type="ordered locus">Mrub_2914</name>
    <name evidence="3" type="ORF">K649_07950</name>
</gene>
<evidence type="ECO:0000313" key="2">
    <source>
        <dbReference type="EMBL" id="ADD29661.1"/>
    </source>
</evidence>
<organism evidence="3 5">
    <name type="scientific">Meiothermus ruber (strain ATCC 35948 / DSM 1279 / VKM B-1258 / 21)</name>
    <name type="common">Thermus ruber</name>
    <dbReference type="NCBI Taxonomy" id="504728"/>
    <lineage>
        <taxon>Bacteria</taxon>
        <taxon>Thermotogati</taxon>
        <taxon>Deinococcota</taxon>
        <taxon>Deinococci</taxon>
        <taxon>Thermales</taxon>
        <taxon>Thermaceae</taxon>
        <taxon>Meiothermus</taxon>
    </lineage>
</organism>
<proteinExistence type="predicted"/>
<dbReference type="KEGG" id="mrb:Mrub_2914"/>
<dbReference type="RefSeq" id="WP_013015159.1">
    <property type="nucleotide sequence ID" value="NC_013946.1"/>
</dbReference>
<dbReference type="PATRIC" id="fig|504728.9.peg.1638"/>
<protein>
    <recommendedName>
        <fullName evidence="6">Lipoprotein</fullName>
    </recommendedName>
</protein>
<evidence type="ECO:0000313" key="4">
    <source>
        <dbReference type="Proteomes" id="UP000006655"/>
    </source>
</evidence>
<evidence type="ECO:0000313" key="5">
    <source>
        <dbReference type="Proteomes" id="UP000013026"/>
    </source>
</evidence>
<feature type="signal peptide" evidence="1">
    <location>
        <begin position="1"/>
        <end position="24"/>
    </location>
</feature>
<dbReference type="OrthoDB" id="9928024at2"/>
<evidence type="ECO:0000313" key="3">
    <source>
        <dbReference type="EMBL" id="AGK04885.1"/>
    </source>
</evidence>
<keyword evidence="1" id="KW-0732">Signal</keyword>
<reference evidence="3 5" key="3">
    <citation type="submission" date="2013-04" db="EMBL/GenBank/DDBJ databases">
        <authorList>
            <person name="Chin J."/>
            <person name="Alexander D.H."/>
            <person name="Marks P."/>
            <person name="Korlach J."/>
            <person name="Clum A."/>
            <person name="Copeland A."/>
        </authorList>
    </citation>
    <scope>NUCLEOTIDE SEQUENCE [LARGE SCALE GENOMIC DNA]</scope>
    <source>
        <strain evidence="5">ATCC 35948 / DSM 1279 / VKM B-1258 / 21</strain>
        <strain evidence="3">DSM 1279</strain>
    </source>
</reference>
<evidence type="ECO:0000256" key="1">
    <source>
        <dbReference type="SAM" id="SignalP"/>
    </source>
</evidence>
<sequence length="187" mass="21356">MRLLKLALLVLLPLLSGCPFPAPAPIAPVLFYFPENPTLCPEGIQIEVRVAPGDNGYLFSRILLFNPGNYREHNEEEVPAEWEPDPRVEGGYSAVRFQMNRPATSPLREEVLDLPLPPQEEWRGFYRFTYMPRYNSNRLPFLKLQCGNAPLLEYASNSFDWVFVILEDSDAPSKLRVLQYGFPDLGP</sequence>
<dbReference type="AlphaFoldDB" id="D3PPP7"/>
<keyword evidence="4" id="KW-1185">Reference proteome</keyword>
<reference evidence="2 4" key="1">
    <citation type="journal article" date="2010" name="Stand. Genomic Sci.">
        <title>Complete genome sequence of Meiothermus ruber type strain (21).</title>
        <authorList>
            <person name="Tindall B.J."/>
            <person name="Sikorski J."/>
            <person name="Lucas S."/>
            <person name="Goltsman E."/>
            <person name="Copeland A."/>
            <person name="Glavina Del Rio T."/>
            <person name="Nolan M."/>
            <person name="Tice H."/>
            <person name="Cheng J.F."/>
            <person name="Han C."/>
            <person name="Pitluck S."/>
            <person name="Liolios K."/>
            <person name="Ivanova N."/>
            <person name="Mavromatis K."/>
            <person name="Ovchinnikova G."/>
            <person name="Pati A."/>
            <person name="Fahnrich R."/>
            <person name="Goodwin L."/>
            <person name="Chen A."/>
            <person name="Palaniappan K."/>
            <person name="Land M."/>
            <person name="Hauser L."/>
            <person name="Chang Y.J."/>
            <person name="Jeffries C.D."/>
            <person name="Rohde M."/>
            <person name="Goker M."/>
            <person name="Woyke T."/>
            <person name="Bristow J."/>
            <person name="Eisen J.A."/>
            <person name="Markowitz V."/>
            <person name="Hugenholtz P."/>
            <person name="Kyrpides N.C."/>
            <person name="Klenk H.P."/>
            <person name="Lapidus A."/>
        </authorList>
    </citation>
    <scope>NUCLEOTIDE SEQUENCE [LARGE SCALE GENOMIC DNA]</scope>
    <source>
        <strain evidence="4">ATCC 35948 / DSM 1279 / VKM B-1258 / 21</strain>
        <strain evidence="2">DSM 1279</strain>
    </source>
</reference>
<reference evidence="3" key="2">
    <citation type="submission" date="2013-04" db="EMBL/GenBank/DDBJ databases">
        <title>Non-Hybrid, Finished Microbial Genome Assemblies from Long-Read SMRT Sequencing Data.</title>
        <authorList>
            <person name="Klammer A."/>
            <person name="Drake J."/>
            <person name="Heiner C."/>
            <person name="Clum A."/>
            <person name="Copeland A."/>
            <person name="Huddleston J."/>
            <person name="Eichler E."/>
            <person name="Turner S.W."/>
        </authorList>
    </citation>
    <scope>NUCLEOTIDE SEQUENCE</scope>
    <source>
        <strain evidence="3">DSM 1279</strain>
    </source>
</reference>
<dbReference type="KEGG" id="mre:K649_07950"/>
<dbReference type="STRING" id="504728.K649_07950"/>
<name>D3PPP7_MEIRD</name>
<evidence type="ECO:0008006" key="6">
    <source>
        <dbReference type="Google" id="ProtNLM"/>
    </source>
</evidence>
<feature type="chain" id="PRO_5044729736" description="Lipoprotein" evidence="1">
    <location>
        <begin position="25"/>
        <end position="187"/>
    </location>
</feature>